<dbReference type="GO" id="GO:0005886">
    <property type="term" value="C:plasma membrane"/>
    <property type="evidence" value="ECO:0007669"/>
    <property type="project" value="TreeGrafter"/>
</dbReference>
<dbReference type="InterPro" id="IPR001849">
    <property type="entry name" value="PH_domain"/>
</dbReference>
<dbReference type="InterPro" id="IPR055251">
    <property type="entry name" value="SOS1_NGEF_PH"/>
</dbReference>
<dbReference type="SUPFAM" id="SSF48065">
    <property type="entry name" value="DBL homology domain (DH-domain)"/>
    <property type="match status" value="1"/>
</dbReference>
<dbReference type="GO" id="GO:0046982">
    <property type="term" value="F:protein heterodimerization activity"/>
    <property type="evidence" value="ECO:0007669"/>
    <property type="project" value="InterPro"/>
</dbReference>
<dbReference type="Gene3D" id="1.10.840.10">
    <property type="entry name" value="Ras guanine-nucleotide exchange factors catalytic domain"/>
    <property type="match status" value="2"/>
</dbReference>
<name>A0AAF5CRM7_STRER</name>
<dbReference type="InterPro" id="IPR000651">
    <property type="entry name" value="Ras-like_Gua-exchang_fac_N"/>
</dbReference>
<accession>A0AAF5CRM7</accession>
<dbReference type="SMART" id="SM00229">
    <property type="entry name" value="RasGEFN"/>
    <property type="match status" value="1"/>
</dbReference>
<keyword evidence="8" id="KW-1185">Reference proteome</keyword>
<sequence length="1555" mass="178971">MSKNTFPFEQFANWTLYPNNQNTLTQSESQTVPVSDGVIIKAKSIFVERVYQIFNQVHPTLIIDTKSVAYICLLLARLFFELIETRPSTREDIENRINNIFTPTMCHWAKKHIQTDKITKYKNGKKLAQDKSLESKTRFELFQKISRLTKENLGYKIPETASLLILSIVEYVAHDVLQWGGSFAKNIESTKHIIKNGKRMLDYNNLKTAIKADANFSDFQAYLLRNCKDDETLLIPFENQSKDKDFELFDIVKAEEMCYDKVLKSMVEDISKYVRDLNLLLNVFKRNMETGFSYYKLENDYIKNCFGNIEEIYNLTLKVQGVLEDSFEMLNMYNVGQGLIEFVEGLDFNCYYDYVNIFQVPTDFFDCMIKDKNLQQYYDREDQMYRNTPNGTPFRLAIRYILPELLKSPIKYFFRFIEQINLLWKFSMSDEDENDLGSCKSILIGLGTQIEMQASRMINFNLKNDIQIAKTTPLSDNKIMLHKKDMIMRDIQSKIEGWQGANIVATSTRYIHEGVLMKIRHNGSSVTETIKGKFGSAERYVFLFDQTIIITKKLNQPKTNNATISVAPTDSNIEYKFKDQIKLKASDIMDLEDSDEFSNAFKITSYSSCNNHDGMVSSILILAARSKEEKEKWMFSFADALSSTLLDRILDAFLKEESIRIPLYFPDPKIYKFAEPNREDNIQFEDYTHSNGAHVVKNATLTKLIERLTYHKYHEPSFMKTFLTTYRSFCEPIELLNLLIQRFHVPIPNELCSNNVIDKMKSNLKISGNLFIEQAYNRFKKEYQRPVQMRVLVVLQYWIKDHWYDFENNTNIIDKMMDFLDEKCCEQAFTKQQKSMCNTIKDSILKKKKNNLIHEKSFDSDNGENDSLSNSPSASSPGIFKYQHLWHTAKKDDINDYNLLTLHPVEIARQLTIIQAELYKAVKPIELCNVAWTKDDKQKRSPQLLKLIQQSTQLTYWIQWCIVHEKSLDDRVAMYSRVLEIICVLEELNNFTGVVALFSALNASPIYRLTHTRQRVDKEKIAAYERFKKLCDPHWVEMTQRLKTVDPPVIPFFGIYLTRIVFFEEGNKTFIKRKNNSINEKKEEENDSNDKNKTSDNNNYGEQLISFLKCRKIASLIRDIQMYQDKPYDLIPEPTIKAFFETIDIVGKFSDINSLENYLFEQSQLVEPKDVEKLEHIKSNYSSQTLKSPGIKLPKTSTPIPIVSPKTMVMSTSQPPPSPSATSSITPIEENDFAIINIKPGTFPKYLGDAPTKSNENKFFNHNLSPKAIKNLAARLNQRALSNMNPYHPILDGPDHVEIDESYFCSPSPSAYTQDGAFVFPPVGSGLTKSFPVEVPTVFAPKIKERSKVAKLIDTVPQTPPRIIPRASKSGTKSKGESTSSQHSPLQLGDLNNSCINTDSNESLVERIPSPLFSTNTMRSRAPSVISCKSCGQTYEPPTPPGEPEEFNLTFEQRHTGNNLSYTNIPPPIPARRPPALPPKSEKIKKRTQQLANKPPPLFPRRPSIISTSSTSPTPSFSMTSSAKTNPERIENMLIPPALPPKTYKKTRNDSTSRR</sequence>
<dbReference type="PROSITE" id="PS50010">
    <property type="entry name" value="DH_2"/>
    <property type="match status" value="1"/>
</dbReference>
<dbReference type="SMART" id="SM00147">
    <property type="entry name" value="RasGEF"/>
    <property type="match status" value="1"/>
</dbReference>
<evidence type="ECO:0000256" key="2">
    <source>
        <dbReference type="PROSITE-ProRule" id="PRU00168"/>
    </source>
</evidence>
<dbReference type="InterPro" id="IPR001895">
    <property type="entry name" value="RASGEF_cat_dom"/>
</dbReference>
<dbReference type="GO" id="GO:0005085">
    <property type="term" value="F:guanyl-nucleotide exchange factor activity"/>
    <property type="evidence" value="ECO:0007669"/>
    <property type="project" value="UniProtKB-KW"/>
</dbReference>
<evidence type="ECO:0000259" key="4">
    <source>
        <dbReference type="PROSITE" id="PS50003"/>
    </source>
</evidence>
<dbReference type="InterPro" id="IPR035899">
    <property type="entry name" value="DBL_dom_sf"/>
</dbReference>
<dbReference type="InterPro" id="IPR009072">
    <property type="entry name" value="Histone-fold"/>
</dbReference>
<dbReference type="Pfam" id="PF00618">
    <property type="entry name" value="RasGEF_N"/>
    <property type="match status" value="1"/>
</dbReference>
<dbReference type="WBParaSite" id="TCONS_00000394.p1">
    <property type="protein sequence ID" value="TCONS_00000394.p1"/>
    <property type="gene ID" value="XLOC_000406"/>
</dbReference>
<feature type="compositionally biased region" description="Low complexity" evidence="3">
    <location>
        <begin position="1501"/>
        <end position="1522"/>
    </location>
</feature>
<feature type="compositionally biased region" description="Pro residues" evidence="3">
    <location>
        <begin position="1465"/>
        <end position="1478"/>
    </location>
</feature>
<feature type="domain" description="PH" evidence="4">
    <location>
        <begin position="509"/>
        <end position="642"/>
    </location>
</feature>
<evidence type="ECO:0000313" key="9">
    <source>
        <dbReference type="WBParaSite" id="TCONS_00000394.p1"/>
    </source>
</evidence>
<reference evidence="9" key="1">
    <citation type="submission" date="2024-02" db="UniProtKB">
        <authorList>
            <consortium name="WormBaseParasite"/>
        </authorList>
    </citation>
    <scope>IDENTIFICATION</scope>
</reference>
<feature type="domain" description="N-terminal Ras-GEF" evidence="7">
    <location>
        <begin position="692"/>
        <end position="844"/>
    </location>
</feature>
<feature type="compositionally biased region" description="Low complexity" evidence="3">
    <location>
        <begin position="1368"/>
        <end position="1381"/>
    </location>
</feature>
<feature type="domain" description="DH" evidence="6">
    <location>
        <begin position="258"/>
        <end position="453"/>
    </location>
</feature>
<proteinExistence type="predicted"/>
<feature type="domain" description="Ras-GEF" evidence="5">
    <location>
        <begin position="903"/>
        <end position="1169"/>
    </location>
</feature>
<dbReference type="PROSITE" id="PS50003">
    <property type="entry name" value="PH_DOMAIN"/>
    <property type="match status" value="1"/>
</dbReference>
<dbReference type="Pfam" id="PF00617">
    <property type="entry name" value="RasGEF"/>
    <property type="match status" value="1"/>
</dbReference>
<dbReference type="Proteomes" id="UP000035681">
    <property type="component" value="Unplaced"/>
</dbReference>
<evidence type="ECO:0000313" key="8">
    <source>
        <dbReference type="Proteomes" id="UP000035681"/>
    </source>
</evidence>
<evidence type="ECO:0000256" key="1">
    <source>
        <dbReference type="ARBA" id="ARBA00022658"/>
    </source>
</evidence>
<dbReference type="CDD" id="cd06224">
    <property type="entry name" value="REM"/>
    <property type="match status" value="1"/>
</dbReference>
<dbReference type="SUPFAM" id="SSF50729">
    <property type="entry name" value="PH domain-like"/>
    <property type="match status" value="1"/>
</dbReference>
<dbReference type="GO" id="GO:0007265">
    <property type="term" value="P:Ras protein signal transduction"/>
    <property type="evidence" value="ECO:0007669"/>
    <property type="project" value="TreeGrafter"/>
</dbReference>
<dbReference type="PROSITE" id="PS50212">
    <property type="entry name" value="RASGEF_NTER"/>
    <property type="match status" value="1"/>
</dbReference>
<dbReference type="InterPro" id="IPR011993">
    <property type="entry name" value="PH-like_dom_sf"/>
</dbReference>
<dbReference type="Gene3D" id="1.10.20.10">
    <property type="entry name" value="Histone, subunit A"/>
    <property type="match status" value="1"/>
</dbReference>
<dbReference type="PANTHER" id="PTHR23113">
    <property type="entry name" value="GUANINE NUCLEOTIDE EXCHANGE FACTOR"/>
    <property type="match status" value="1"/>
</dbReference>
<dbReference type="PANTHER" id="PTHR23113:SF363">
    <property type="entry name" value="PROTEIN SON OF SEVENLESS"/>
    <property type="match status" value="1"/>
</dbReference>
<dbReference type="Gene3D" id="1.20.870.10">
    <property type="entry name" value="Son of sevenless (SoS) protein Chain: S domain 1"/>
    <property type="match status" value="1"/>
</dbReference>
<dbReference type="Pfam" id="PF22697">
    <property type="entry name" value="SOS1_NGEF_PH"/>
    <property type="match status" value="1"/>
</dbReference>
<keyword evidence="1 2" id="KW-0344">Guanine-nucleotide releasing factor</keyword>
<evidence type="ECO:0000259" key="6">
    <source>
        <dbReference type="PROSITE" id="PS50010"/>
    </source>
</evidence>
<feature type="region of interest" description="Disordered" evidence="3">
    <location>
        <begin position="1461"/>
        <end position="1555"/>
    </location>
</feature>
<evidence type="ECO:0000259" key="5">
    <source>
        <dbReference type="PROSITE" id="PS50009"/>
    </source>
</evidence>
<dbReference type="CDD" id="cd00155">
    <property type="entry name" value="RasGEF"/>
    <property type="match status" value="1"/>
</dbReference>
<feature type="region of interest" description="Disordered" evidence="3">
    <location>
        <begin position="1358"/>
        <end position="1393"/>
    </location>
</feature>
<dbReference type="InterPro" id="IPR000219">
    <property type="entry name" value="DH_dom"/>
</dbReference>
<feature type="region of interest" description="Disordered" evidence="3">
    <location>
        <begin position="856"/>
        <end position="875"/>
    </location>
</feature>
<dbReference type="SMART" id="SM00233">
    <property type="entry name" value="PH"/>
    <property type="match status" value="1"/>
</dbReference>
<dbReference type="PROSITE" id="PS50009">
    <property type="entry name" value="RASGEF_CAT"/>
    <property type="match status" value="1"/>
</dbReference>
<dbReference type="Gene3D" id="2.30.29.30">
    <property type="entry name" value="Pleckstrin-homology domain (PH domain)/Phosphotyrosine-binding domain (PTB)"/>
    <property type="match status" value="1"/>
</dbReference>
<dbReference type="SMART" id="SM00325">
    <property type="entry name" value="RhoGEF"/>
    <property type="match status" value="1"/>
</dbReference>
<dbReference type="InterPro" id="IPR008937">
    <property type="entry name" value="Ras-like_GEF"/>
</dbReference>
<evidence type="ECO:0000259" key="7">
    <source>
        <dbReference type="PROSITE" id="PS50212"/>
    </source>
</evidence>
<feature type="compositionally biased region" description="Polar residues" evidence="3">
    <location>
        <begin position="1382"/>
        <end position="1393"/>
    </location>
</feature>
<dbReference type="Gene3D" id="1.20.900.10">
    <property type="entry name" value="Dbl homology (DH) domain"/>
    <property type="match status" value="1"/>
</dbReference>
<dbReference type="AlphaFoldDB" id="A0AAF5CRM7"/>
<dbReference type="SUPFAM" id="SSF47113">
    <property type="entry name" value="Histone-fold"/>
    <property type="match status" value="1"/>
</dbReference>
<dbReference type="InterPro" id="IPR023578">
    <property type="entry name" value="Ras_GEF_dom_sf"/>
</dbReference>
<evidence type="ECO:0000256" key="3">
    <source>
        <dbReference type="SAM" id="MobiDB-lite"/>
    </source>
</evidence>
<dbReference type="SUPFAM" id="SSF48366">
    <property type="entry name" value="Ras GEF"/>
    <property type="match status" value="1"/>
</dbReference>
<organism evidence="8 9">
    <name type="scientific">Strongyloides stercoralis</name>
    <name type="common">Threadworm</name>
    <dbReference type="NCBI Taxonomy" id="6248"/>
    <lineage>
        <taxon>Eukaryota</taxon>
        <taxon>Metazoa</taxon>
        <taxon>Ecdysozoa</taxon>
        <taxon>Nematoda</taxon>
        <taxon>Chromadorea</taxon>
        <taxon>Rhabditida</taxon>
        <taxon>Tylenchina</taxon>
        <taxon>Panagrolaimomorpha</taxon>
        <taxon>Strongyloidoidea</taxon>
        <taxon>Strongyloididae</taxon>
        <taxon>Strongyloides</taxon>
    </lineage>
</organism>
<dbReference type="InterPro" id="IPR036964">
    <property type="entry name" value="RASGEF_cat_dom_sf"/>
</dbReference>
<protein>
    <submittedName>
        <fullName evidence="9">Ras-GEF domain-containing protein</fullName>
    </submittedName>
</protein>